<dbReference type="PRINTS" id="PR00359">
    <property type="entry name" value="BP450"/>
</dbReference>
<dbReference type="SUPFAM" id="SSF48264">
    <property type="entry name" value="Cytochrome P450"/>
    <property type="match status" value="1"/>
</dbReference>
<dbReference type="InterPro" id="IPR002397">
    <property type="entry name" value="Cyt_P450_B"/>
</dbReference>
<gene>
    <name evidence="4" type="ORF">I6N98_02235</name>
</gene>
<keyword evidence="5" id="KW-1185">Reference proteome</keyword>
<dbReference type="KEGG" id="snan:I6N98_02235"/>
<evidence type="ECO:0000313" key="5">
    <source>
        <dbReference type="Proteomes" id="UP000596063"/>
    </source>
</evidence>
<sequence length="420" mass="47867">MNMESTTKMVSDPYAVDIDSLDFSDGRLFETGLWNSYFERLRNEDPVHYQADSPFGPFWSITRFDDIMFVDKHHELFSSEPAIVIGDMGEEIPLEMFIAMDPPRHDEQRQAVQPVVAPKNLAAMESLIRERVAKILDGLPVGEAFDWVDRVSIELTSQMLATLFNFPFDDRRKLTYWSDMAAGTPEITGGDVTNEERMVALQDCLRTFNQLWQQRQSELEIGEAESFDLISLLLSSDKTDNMIERPMEFLGNILLLIVGGNDTTRNSLTGGLYALNKFPAEFEKLKANPALIPNMVPEIIRWQTPLAHMRRIATQDVALGGKTIKAGDKVVMWYVSGNRDESVIDHADDFIIDRENARQHLSFGFGLHRCMGNRLAEMQLKIVWEEILKRFSNIEVIGEPTLVRSNFVKGYSSMTVKISR</sequence>
<dbReference type="GO" id="GO:0004497">
    <property type="term" value="F:monooxygenase activity"/>
    <property type="evidence" value="ECO:0007669"/>
    <property type="project" value="UniProtKB-KW"/>
</dbReference>
<dbReference type="Pfam" id="PF00067">
    <property type="entry name" value="p450"/>
    <property type="match status" value="1"/>
</dbReference>
<dbReference type="Gene3D" id="1.10.630.10">
    <property type="entry name" value="Cytochrome P450"/>
    <property type="match status" value="1"/>
</dbReference>
<accession>A0A7T4URT3</accession>
<keyword evidence="3" id="KW-0479">Metal-binding</keyword>
<dbReference type="GO" id="GO:0005506">
    <property type="term" value="F:iron ion binding"/>
    <property type="evidence" value="ECO:0007669"/>
    <property type="project" value="InterPro"/>
</dbReference>
<evidence type="ECO:0000256" key="3">
    <source>
        <dbReference type="RuleBase" id="RU000461"/>
    </source>
</evidence>
<dbReference type="RefSeq" id="WP_198570200.1">
    <property type="nucleotide sequence ID" value="NZ_CP066167.1"/>
</dbReference>
<keyword evidence="3" id="KW-0349">Heme</keyword>
<dbReference type="Proteomes" id="UP000596063">
    <property type="component" value="Chromosome"/>
</dbReference>
<keyword evidence="3" id="KW-0503">Monooxygenase</keyword>
<keyword evidence="3" id="KW-0560">Oxidoreductase</keyword>
<protein>
    <submittedName>
        <fullName evidence="4">Cytochrome P450</fullName>
    </submittedName>
</protein>
<dbReference type="GO" id="GO:0016705">
    <property type="term" value="F:oxidoreductase activity, acting on paired donors, with incorporation or reduction of molecular oxygen"/>
    <property type="evidence" value="ECO:0007669"/>
    <property type="project" value="InterPro"/>
</dbReference>
<dbReference type="PANTHER" id="PTHR46696">
    <property type="entry name" value="P450, PUTATIVE (EUROFUNG)-RELATED"/>
    <property type="match status" value="1"/>
</dbReference>
<organism evidence="4 5">
    <name type="scientific">Spongiibacter nanhainus</name>
    <dbReference type="NCBI Taxonomy" id="2794344"/>
    <lineage>
        <taxon>Bacteria</taxon>
        <taxon>Pseudomonadati</taxon>
        <taxon>Pseudomonadota</taxon>
        <taxon>Gammaproteobacteria</taxon>
        <taxon>Cellvibrionales</taxon>
        <taxon>Spongiibacteraceae</taxon>
        <taxon>Spongiibacter</taxon>
    </lineage>
</organism>
<keyword evidence="3" id="KW-0408">Iron</keyword>
<dbReference type="InterPro" id="IPR036396">
    <property type="entry name" value="Cyt_P450_sf"/>
</dbReference>
<dbReference type="AlphaFoldDB" id="A0A7T4URT3"/>
<dbReference type="PANTHER" id="PTHR46696:SF1">
    <property type="entry name" value="CYTOCHROME P450 YJIB-RELATED"/>
    <property type="match status" value="1"/>
</dbReference>
<evidence type="ECO:0000313" key="4">
    <source>
        <dbReference type="EMBL" id="QQD18710.1"/>
    </source>
</evidence>
<dbReference type="InterPro" id="IPR017972">
    <property type="entry name" value="Cyt_P450_CS"/>
</dbReference>
<reference evidence="4 5" key="1">
    <citation type="submission" date="2020-12" db="EMBL/GenBank/DDBJ databases">
        <authorList>
            <person name="Shan Y."/>
        </authorList>
    </citation>
    <scope>NUCLEOTIDE SEQUENCE [LARGE SCALE GENOMIC DNA]</scope>
    <source>
        <strain evidence="5">csc3.9</strain>
    </source>
</reference>
<comment type="cofactor">
    <cofactor evidence="1">
        <name>heme</name>
        <dbReference type="ChEBI" id="CHEBI:30413"/>
    </cofactor>
</comment>
<dbReference type="InterPro" id="IPR001128">
    <property type="entry name" value="Cyt_P450"/>
</dbReference>
<dbReference type="EMBL" id="CP066167">
    <property type="protein sequence ID" value="QQD18710.1"/>
    <property type="molecule type" value="Genomic_DNA"/>
</dbReference>
<name>A0A7T4URT3_9GAMM</name>
<comment type="similarity">
    <text evidence="2 3">Belongs to the cytochrome P450 family.</text>
</comment>
<dbReference type="GO" id="GO:0020037">
    <property type="term" value="F:heme binding"/>
    <property type="evidence" value="ECO:0007669"/>
    <property type="project" value="InterPro"/>
</dbReference>
<evidence type="ECO:0000256" key="2">
    <source>
        <dbReference type="ARBA" id="ARBA00010617"/>
    </source>
</evidence>
<dbReference type="CDD" id="cd11033">
    <property type="entry name" value="CYP142-like"/>
    <property type="match status" value="1"/>
</dbReference>
<dbReference type="PROSITE" id="PS00086">
    <property type="entry name" value="CYTOCHROME_P450"/>
    <property type="match status" value="1"/>
</dbReference>
<proteinExistence type="inferred from homology"/>
<evidence type="ECO:0000256" key="1">
    <source>
        <dbReference type="ARBA" id="ARBA00001971"/>
    </source>
</evidence>